<comment type="cofactor">
    <cofactor evidence="1">
        <name>Mg(2+)</name>
        <dbReference type="ChEBI" id="CHEBI:18420"/>
    </cofactor>
</comment>
<name>A0A2M8L667_9BACT</name>
<gene>
    <name evidence="11" type="ORF">COU96_00280</name>
</gene>
<protein>
    <submittedName>
        <fullName evidence="11">Phosphomannomutase</fullName>
    </submittedName>
</protein>
<dbReference type="InterPro" id="IPR005845">
    <property type="entry name" value="A-D-PHexomutase_a/b/a-II"/>
</dbReference>
<sequence length="462" mass="52461">MVNISSNIFKMYDIRGIFNKDLSVTDAYYIGKGLGTFFQFNGEKKVIVGRDNRVSGKETSKAAIKGLLETGCDVISLGIIATPMIYFSWYNLDANATVMVTASHNPAEYNGFKCSLKKKPIFGDAYQKIKEICLNEKFKEGSGKESKTNIFPDYKEKIKSSVSLKKKLKIAIDCGNGTESLFAPTIFSELNCEVVPVFCDSDGSFPNHQPYPQKIELYEKLKETILGEHCDIGLAFDGDGDRLGVYDEKGHFVEADRLAMIFVEDICKKNANKKIVMNTSTSLSVINFIKKLGGDFYLWKTGYPNITEKMDEIKAIFGGEISGHFFFRDKYLGFDDALYAGIRVLEILSNQTETFSAIVSKLPRYFETREYRVEIPKHVDKFALIEKIKEDLKKEYQNLEILDFDGIRFSFNDGWGLIRPSNTEPLITGRAEGKTPERLNEIKEIIKNKLALFKINLNWDNY</sequence>
<dbReference type="AlphaFoldDB" id="A0A2M8L667"/>
<evidence type="ECO:0000256" key="3">
    <source>
        <dbReference type="ARBA" id="ARBA00022553"/>
    </source>
</evidence>
<organism evidence="11 12">
    <name type="scientific">Candidatus Shapirobacteria bacterium CG10_big_fil_rev_8_21_14_0_10_38_14</name>
    <dbReference type="NCBI Taxonomy" id="1974483"/>
    <lineage>
        <taxon>Bacteria</taxon>
        <taxon>Candidatus Shapironibacteriota</taxon>
    </lineage>
</organism>
<dbReference type="PANTHER" id="PTHR43771">
    <property type="entry name" value="PHOSPHOMANNOMUTASE"/>
    <property type="match status" value="1"/>
</dbReference>
<feature type="domain" description="Alpha-D-phosphohexomutase alpha/beta/alpha" evidence="9">
    <location>
        <begin position="154"/>
        <end position="250"/>
    </location>
</feature>
<feature type="domain" description="Alpha-D-phosphohexomutase alpha/beta/alpha" evidence="10">
    <location>
        <begin position="255"/>
        <end position="363"/>
    </location>
</feature>
<dbReference type="InterPro" id="IPR005841">
    <property type="entry name" value="Alpha-D-phosphohexomutase_SF"/>
</dbReference>
<dbReference type="Pfam" id="PF00408">
    <property type="entry name" value="PGM_PMM_IV"/>
    <property type="match status" value="1"/>
</dbReference>
<evidence type="ECO:0000256" key="2">
    <source>
        <dbReference type="ARBA" id="ARBA00010231"/>
    </source>
</evidence>
<evidence type="ECO:0000256" key="1">
    <source>
        <dbReference type="ARBA" id="ARBA00001946"/>
    </source>
</evidence>
<evidence type="ECO:0000313" key="12">
    <source>
        <dbReference type="Proteomes" id="UP000229500"/>
    </source>
</evidence>
<dbReference type="GO" id="GO:0046872">
    <property type="term" value="F:metal ion binding"/>
    <property type="evidence" value="ECO:0007669"/>
    <property type="project" value="UniProtKB-KW"/>
</dbReference>
<evidence type="ECO:0000259" key="7">
    <source>
        <dbReference type="Pfam" id="PF00408"/>
    </source>
</evidence>
<evidence type="ECO:0000259" key="10">
    <source>
        <dbReference type="Pfam" id="PF02880"/>
    </source>
</evidence>
<dbReference type="GO" id="GO:0016868">
    <property type="term" value="F:intramolecular phosphotransferase activity"/>
    <property type="evidence" value="ECO:0007669"/>
    <property type="project" value="InterPro"/>
</dbReference>
<evidence type="ECO:0000259" key="9">
    <source>
        <dbReference type="Pfam" id="PF02879"/>
    </source>
</evidence>
<keyword evidence="5" id="KW-0460">Magnesium</keyword>
<dbReference type="Pfam" id="PF02879">
    <property type="entry name" value="PGM_PMM_II"/>
    <property type="match status" value="1"/>
</dbReference>
<keyword evidence="3" id="KW-0597">Phosphoprotein</keyword>
<dbReference type="CDD" id="cd03089">
    <property type="entry name" value="PMM_PGM"/>
    <property type="match status" value="1"/>
</dbReference>
<reference evidence="12" key="1">
    <citation type="submission" date="2017-09" db="EMBL/GenBank/DDBJ databases">
        <title>Depth-based differentiation of microbial function through sediment-hosted aquifers and enrichment of novel symbionts in the deep terrestrial subsurface.</title>
        <authorList>
            <person name="Probst A.J."/>
            <person name="Ladd B."/>
            <person name="Jarett J.K."/>
            <person name="Geller-Mcgrath D.E."/>
            <person name="Sieber C.M.K."/>
            <person name="Emerson J.B."/>
            <person name="Anantharaman K."/>
            <person name="Thomas B.C."/>
            <person name="Malmstrom R."/>
            <person name="Stieglmeier M."/>
            <person name="Klingl A."/>
            <person name="Woyke T."/>
            <person name="Ryan C.M."/>
            <person name="Banfield J.F."/>
        </authorList>
    </citation>
    <scope>NUCLEOTIDE SEQUENCE [LARGE SCALE GENOMIC DNA]</scope>
</reference>
<evidence type="ECO:0000256" key="4">
    <source>
        <dbReference type="ARBA" id="ARBA00022723"/>
    </source>
</evidence>
<proteinExistence type="inferred from homology"/>
<dbReference type="Proteomes" id="UP000229500">
    <property type="component" value="Unassembled WGS sequence"/>
</dbReference>
<dbReference type="SUPFAM" id="SSF55957">
    <property type="entry name" value="Phosphoglucomutase, C-terminal domain"/>
    <property type="match status" value="1"/>
</dbReference>
<dbReference type="Gene3D" id="3.30.310.50">
    <property type="entry name" value="Alpha-D-phosphohexomutase, C-terminal domain"/>
    <property type="match status" value="1"/>
</dbReference>
<keyword evidence="4" id="KW-0479">Metal-binding</keyword>
<dbReference type="InterPro" id="IPR005846">
    <property type="entry name" value="A-D-PHexomutase_a/b/a-III"/>
</dbReference>
<accession>A0A2M8L667</accession>
<dbReference type="GO" id="GO:0005975">
    <property type="term" value="P:carbohydrate metabolic process"/>
    <property type="evidence" value="ECO:0007669"/>
    <property type="project" value="InterPro"/>
</dbReference>
<dbReference type="InterPro" id="IPR016055">
    <property type="entry name" value="A-D-PHexomutase_a/b/a-I/II/III"/>
</dbReference>
<dbReference type="Pfam" id="PF02880">
    <property type="entry name" value="PGM_PMM_III"/>
    <property type="match status" value="1"/>
</dbReference>
<dbReference type="InterPro" id="IPR005843">
    <property type="entry name" value="A-D-PHexomutase_C"/>
</dbReference>
<feature type="domain" description="Alpha-D-phosphohexomutase alpha/beta/alpha" evidence="8">
    <location>
        <begin position="7"/>
        <end position="139"/>
    </location>
</feature>
<evidence type="ECO:0000256" key="6">
    <source>
        <dbReference type="ARBA" id="ARBA00023235"/>
    </source>
</evidence>
<dbReference type="PRINTS" id="PR00509">
    <property type="entry name" value="PGMPMM"/>
</dbReference>
<keyword evidence="6" id="KW-0413">Isomerase</keyword>
<evidence type="ECO:0000256" key="5">
    <source>
        <dbReference type="ARBA" id="ARBA00022842"/>
    </source>
</evidence>
<comment type="similarity">
    <text evidence="2">Belongs to the phosphohexose mutase family.</text>
</comment>
<dbReference type="InterPro" id="IPR005844">
    <property type="entry name" value="A-D-PHexomutase_a/b/a-I"/>
</dbReference>
<comment type="caution">
    <text evidence="11">The sequence shown here is derived from an EMBL/GenBank/DDBJ whole genome shotgun (WGS) entry which is preliminary data.</text>
</comment>
<evidence type="ECO:0000259" key="8">
    <source>
        <dbReference type="Pfam" id="PF02878"/>
    </source>
</evidence>
<evidence type="ECO:0000313" key="11">
    <source>
        <dbReference type="EMBL" id="PJE69334.1"/>
    </source>
</evidence>
<dbReference type="EMBL" id="PFEL01000013">
    <property type="protein sequence ID" value="PJE69334.1"/>
    <property type="molecule type" value="Genomic_DNA"/>
</dbReference>
<dbReference type="PANTHER" id="PTHR43771:SF2">
    <property type="entry name" value="PHOSPHOMANNOMUTASE_PHOSPHOGLUCOMUTASE"/>
    <property type="match status" value="1"/>
</dbReference>
<dbReference type="SUPFAM" id="SSF53738">
    <property type="entry name" value="Phosphoglucomutase, first 3 domains"/>
    <property type="match status" value="3"/>
</dbReference>
<feature type="domain" description="Alpha-D-phosphohexomutase C-terminal" evidence="7">
    <location>
        <begin position="391"/>
        <end position="447"/>
    </location>
</feature>
<dbReference type="Gene3D" id="3.40.120.10">
    <property type="entry name" value="Alpha-D-Glucose-1,6-Bisphosphate, subunit A, domain 3"/>
    <property type="match status" value="3"/>
</dbReference>
<dbReference type="InterPro" id="IPR036900">
    <property type="entry name" value="A-D-PHexomutase_C_sf"/>
</dbReference>
<dbReference type="Pfam" id="PF02878">
    <property type="entry name" value="PGM_PMM_I"/>
    <property type="match status" value="1"/>
</dbReference>